<name>X1RBV8_9ZZZZ</name>
<evidence type="ECO:0000313" key="1">
    <source>
        <dbReference type="EMBL" id="GAI78038.1"/>
    </source>
</evidence>
<accession>X1RBV8</accession>
<reference evidence="1" key="1">
    <citation type="journal article" date="2014" name="Front. Microbiol.">
        <title>High frequency of phylogenetically diverse reductive dehalogenase-homologous genes in deep subseafloor sedimentary metagenomes.</title>
        <authorList>
            <person name="Kawai M."/>
            <person name="Futagami T."/>
            <person name="Toyoda A."/>
            <person name="Takaki Y."/>
            <person name="Nishi S."/>
            <person name="Hori S."/>
            <person name="Arai W."/>
            <person name="Tsubouchi T."/>
            <person name="Morono Y."/>
            <person name="Uchiyama I."/>
            <person name="Ito T."/>
            <person name="Fujiyama A."/>
            <person name="Inagaki F."/>
            <person name="Takami H."/>
        </authorList>
    </citation>
    <scope>NUCLEOTIDE SEQUENCE</scope>
    <source>
        <strain evidence="1">Expedition CK06-06</strain>
    </source>
</reference>
<comment type="caution">
    <text evidence="1">The sequence shown here is derived from an EMBL/GenBank/DDBJ whole genome shotgun (WGS) entry which is preliminary data.</text>
</comment>
<gene>
    <name evidence="1" type="ORF">S12H4_11695</name>
</gene>
<proteinExistence type="predicted"/>
<dbReference type="EMBL" id="BARW01005327">
    <property type="protein sequence ID" value="GAI78038.1"/>
    <property type="molecule type" value="Genomic_DNA"/>
</dbReference>
<dbReference type="AlphaFoldDB" id="X1RBV8"/>
<sequence>MSSRLNSGPRPASSPIGVICLILDLDVGLHKDPGVVADDLNGVIKLEVFWVILLEAELNVASPQPVLHAGAALDAYLLQVFTKFSHL</sequence>
<organism evidence="1">
    <name type="scientific">marine sediment metagenome</name>
    <dbReference type="NCBI Taxonomy" id="412755"/>
    <lineage>
        <taxon>unclassified sequences</taxon>
        <taxon>metagenomes</taxon>
        <taxon>ecological metagenomes</taxon>
    </lineage>
</organism>
<protein>
    <submittedName>
        <fullName evidence="1">Uncharacterized protein</fullName>
    </submittedName>
</protein>